<proteinExistence type="inferred from homology"/>
<dbReference type="GO" id="GO:0005737">
    <property type="term" value="C:cytoplasm"/>
    <property type="evidence" value="ECO:0007669"/>
    <property type="project" value="UniProtKB-SubCell"/>
</dbReference>
<reference evidence="8 9" key="1">
    <citation type="submission" date="2017-08" db="EMBL/GenBank/DDBJ databases">
        <title>Infants hospitalized years apart are colonized by the same room-sourced microbial strains.</title>
        <authorList>
            <person name="Brooks B."/>
            <person name="Olm M.R."/>
            <person name="Firek B.A."/>
            <person name="Baker R."/>
            <person name="Thomas B.C."/>
            <person name="Morowitz M.J."/>
            <person name="Banfield J.F."/>
        </authorList>
    </citation>
    <scope>NUCLEOTIDE SEQUENCE [LARGE SCALE GENOMIC DNA]</scope>
    <source>
        <strain evidence="8">S2_003_000_R1_3</strain>
    </source>
</reference>
<keyword evidence="2 6" id="KW-0698">rRNA processing</keyword>
<keyword evidence="1 6" id="KW-0963">Cytoplasm</keyword>
<dbReference type="SUPFAM" id="SSF53790">
    <property type="entry name" value="Tetrapyrrole methylase"/>
    <property type="match status" value="1"/>
</dbReference>
<evidence type="ECO:0000259" key="7">
    <source>
        <dbReference type="Pfam" id="PF00590"/>
    </source>
</evidence>
<dbReference type="NCBIfam" id="TIGR00096">
    <property type="entry name" value="16S rRNA (cytidine(1402)-2'-O)-methyltransferase"/>
    <property type="match status" value="1"/>
</dbReference>
<dbReference type="EMBL" id="QFRA01000036">
    <property type="protein sequence ID" value="PZR03528.1"/>
    <property type="molecule type" value="Genomic_DNA"/>
</dbReference>
<keyword evidence="4 6" id="KW-0808">Transferase</keyword>
<dbReference type="Pfam" id="PF00590">
    <property type="entry name" value="TP_methylase"/>
    <property type="match status" value="1"/>
</dbReference>
<comment type="similarity">
    <text evidence="6">Belongs to the methyltransferase superfamily. RsmI family.</text>
</comment>
<dbReference type="Gene3D" id="3.30.950.10">
    <property type="entry name" value="Methyltransferase, Cobalt-precorrin-4 Transmethylase, Domain 2"/>
    <property type="match status" value="1"/>
</dbReference>
<dbReference type="PANTHER" id="PTHR46111">
    <property type="entry name" value="RIBOSOMAL RNA SMALL SUBUNIT METHYLTRANSFERASE I"/>
    <property type="match status" value="1"/>
</dbReference>
<evidence type="ECO:0000256" key="2">
    <source>
        <dbReference type="ARBA" id="ARBA00022552"/>
    </source>
</evidence>
<comment type="subcellular location">
    <subcellularLocation>
        <location evidence="6">Cytoplasm</location>
    </subcellularLocation>
</comment>
<dbReference type="PIRSF" id="PIRSF005917">
    <property type="entry name" value="MTase_YraL"/>
    <property type="match status" value="1"/>
</dbReference>
<evidence type="ECO:0000313" key="9">
    <source>
        <dbReference type="Proteomes" id="UP000249432"/>
    </source>
</evidence>
<accession>A0A2W5U483</accession>
<protein>
    <recommendedName>
        <fullName evidence="6">Ribosomal RNA small subunit methyltransferase I</fullName>
        <ecNumber evidence="6">2.1.1.198</ecNumber>
    </recommendedName>
    <alternativeName>
        <fullName evidence="6">16S rRNA 2'-O-ribose C1402 methyltransferase</fullName>
    </alternativeName>
    <alternativeName>
        <fullName evidence="6">rRNA (cytidine-2'-O-)-methyltransferase RsmI</fullName>
    </alternativeName>
</protein>
<feature type="domain" description="Tetrapyrrole methylase" evidence="7">
    <location>
        <begin position="12"/>
        <end position="214"/>
    </location>
</feature>
<dbReference type="InterPro" id="IPR014777">
    <property type="entry name" value="4pyrrole_Mease_sub1"/>
</dbReference>
<evidence type="ECO:0000256" key="3">
    <source>
        <dbReference type="ARBA" id="ARBA00022603"/>
    </source>
</evidence>
<evidence type="ECO:0000256" key="4">
    <source>
        <dbReference type="ARBA" id="ARBA00022679"/>
    </source>
</evidence>
<keyword evidence="3 6" id="KW-0489">Methyltransferase</keyword>
<dbReference type="InterPro" id="IPR018063">
    <property type="entry name" value="SAM_MeTrfase_RsmI_CS"/>
</dbReference>
<comment type="catalytic activity">
    <reaction evidence="6">
        <text>cytidine(1402) in 16S rRNA + S-adenosyl-L-methionine = 2'-O-methylcytidine(1402) in 16S rRNA + S-adenosyl-L-homocysteine + H(+)</text>
        <dbReference type="Rhea" id="RHEA:42924"/>
        <dbReference type="Rhea" id="RHEA-COMP:10285"/>
        <dbReference type="Rhea" id="RHEA-COMP:10286"/>
        <dbReference type="ChEBI" id="CHEBI:15378"/>
        <dbReference type="ChEBI" id="CHEBI:57856"/>
        <dbReference type="ChEBI" id="CHEBI:59789"/>
        <dbReference type="ChEBI" id="CHEBI:74495"/>
        <dbReference type="ChEBI" id="CHEBI:82748"/>
        <dbReference type="EC" id="2.1.1.198"/>
    </reaction>
</comment>
<dbReference type="InterPro" id="IPR014776">
    <property type="entry name" value="4pyrrole_Mease_sub2"/>
</dbReference>
<dbReference type="AlphaFoldDB" id="A0A2W5U483"/>
<dbReference type="GO" id="GO:0070677">
    <property type="term" value="F:rRNA (cytosine-2'-O-)-methyltransferase activity"/>
    <property type="evidence" value="ECO:0007669"/>
    <property type="project" value="UniProtKB-UniRule"/>
</dbReference>
<dbReference type="EC" id="2.1.1.198" evidence="6"/>
<organism evidence="8 9">
    <name type="scientific">Corynebacterium kroppenstedtii</name>
    <dbReference type="NCBI Taxonomy" id="161879"/>
    <lineage>
        <taxon>Bacteria</taxon>
        <taxon>Bacillati</taxon>
        <taxon>Actinomycetota</taxon>
        <taxon>Actinomycetes</taxon>
        <taxon>Mycobacteriales</taxon>
        <taxon>Corynebacteriaceae</taxon>
        <taxon>Corynebacterium</taxon>
    </lineage>
</organism>
<gene>
    <name evidence="6 8" type="primary">rsmI</name>
    <name evidence="8" type="ORF">DI525_09785</name>
</gene>
<sequence>MSQDNSSYRGGIVVAGTPLGNIDDASPRLRHALATADVVAAEDTRRARNLANALGIDISGHLVSNFDHNESSRVDALIKEAQRGRTVLIISDAGMPVISDPGFPVVERAHDEGIHVGCVPGPSAVTTALAMSGLHVGTFCFDGFVPRKAGARREWLSSLATERRACVFFESPHRIEETLNAAVEILGGDHRAAVCRELTKLYEEVRRGTLEELASWAAEGIRGEITVVLEGARDANTHPPVEDLVDDVEARVRTDGLRLKDACKVVADQWGMRKKDLYEAVVDARKASE</sequence>
<evidence type="ECO:0000256" key="1">
    <source>
        <dbReference type="ARBA" id="ARBA00022490"/>
    </source>
</evidence>
<dbReference type="PROSITE" id="PS01296">
    <property type="entry name" value="RSMI"/>
    <property type="match status" value="1"/>
</dbReference>
<name>A0A2W5U483_9CORY</name>
<dbReference type="CDD" id="cd11648">
    <property type="entry name" value="RsmI"/>
    <property type="match status" value="1"/>
</dbReference>
<dbReference type="RefSeq" id="WP_303735515.1">
    <property type="nucleotide sequence ID" value="NZ_CAKZHK010000008.1"/>
</dbReference>
<evidence type="ECO:0000256" key="6">
    <source>
        <dbReference type="HAMAP-Rule" id="MF_01877"/>
    </source>
</evidence>
<dbReference type="Proteomes" id="UP000249432">
    <property type="component" value="Unassembled WGS sequence"/>
</dbReference>
<dbReference type="InterPro" id="IPR008189">
    <property type="entry name" value="rRNA_ssu_MeTfrase_I"/>
</dbReference>
<dbReference type="Gene3D" id="3.40.1010.10">
    <property type="entry name" value="Cobalt-precorrin-4 Transmethylase, Domain 1"/>
    <property type="match status" value="1"/>
</dbReference>
<keyword evidence="5 6" id="KW-0949">S-adenosyl-L-methionine</keyword>
<dbReference type="InterPro" id="IPR035996">
    <property type="entry name" value="4pyrrol_Methylase_sf"/>
</dbReference>
<comment type="caution">
    <text evidence="8">The sequence shown here is derived from an EMBL/GenBank/DDBJ whole genome shotgun (WGS) entry which is preliminary data.</text>
</comment>
<evidence type="ECO:0000313" key="8">
    <source>
        <dbReference type="EMBL" id="PZR03528.1"/>
    </source>
</evidence>
<dbReference type="FunFam" id="3.30.950.10:FF:000002">
    <property type="entry name" value="Ribosomal RNA small subunit methyltransferase I"/>
    <property type="match status" value="1"/>
</dbReference>
<comment type="function">
    <text evidence="6">Catalyzes the 2'-O-methylation of the ribose of cytidine 1402 (C1402) in 16S rRNA.</text>
</comment>
<dbReference type="InterPro" id="IPR000878">
    <property type="entry name" value="4pyrrol_Mease"/>
</dbReference>
<dbReference type="HAMAP" id="MF_01877">
    <property type="entry name" value="16SrRNA_methyltr_I"/>
    <property type="match status" value="1"/>
</dbReference>
<dbReference type="PANTHER" id="PTHR46111:SF1">
    <property type="entry name" value="RIBOSOMAL RNA SMALL SUBUNIT METHYLTRANSFERASE I"/>
    <property type="match status" value="1"/>
</dbReference>
<evidence type="ECO:0000256" key="5">
    <source>
        <dbReference type="ARBA" id="ARBA00022691"/>
    </source>
</evidence>